<dbReference type="InterPro" id="IPR011658">
    <property type="entry name" value="PA14_dom"/>
</dbReference>
<dbReference type="Gene3D" id="3.20.20.300">
    <property type="entry name" value="Glycoside hydrolase, family 3, N-terminal domain"/>
    <property type="match status" value="1"/>
</dbReference>
<dbReference type="InterPro" id="IPR001764">
    <property type="entry name" value="Glyco_hydro_3_N"/>
</dbReference>
<dbReference type="Gene3D" id="3.40.50.1700">
    <property type="entry name" value="Glycoside hydrolase family 3 C-terminal domain"/>
    <property type="match status" value="1"/>
</dbReference>
<dbReference type="Proteomes" id="UP001056374">
    <property type="component" value="Chromosome"/>
</dbReference>
<dbReference type="InterPro" id="IPR026891">
    <property type="entry name" value="Fn3-like"/>
</dbReference>
<comment type="similarity">
    <text evidence="1">Belongs to the glycosyl hydrolase 3 family.</text>
</comment>
<evidence type="ECO:0000313" key="5">
    <source>
        <dbReference type="EMBL" id="USQ85408.1"/>
    </source>
</evidence>
<keyword evidence="2 5" id="KW-0378">Hydrolase</keyword>
<dbReference type="InterPro" id="IPR013783">
    <property type="entry name" value="Ig-like_fold"/>
</dbReference>
<protein>
    <submittedName>
        <fullName evidence="5">Glycoside hydrolase family 3 C-terminal domain-containing protein</fullName>
    </submittedName>
</protein>
<dbReference type="SUPFAM" id="SSF56988">
    <property type="entry name" value="Anthrax protective antigen"/>
    <property type="match status" value="1"/>
</dbReference>
<organism evidence="5 6">
    <name type="scientific">Streptomyces phaeoluteigriseus</name>
    <dbReference type="NCBI Taxonomy" id="114686"/>
    <lineage>
        <taxon>Bacteria</taxon>
        <taxon>Bacillati</taxon>
        <taxon>Actinomycetota</taxon>
        <taxon>Actinomycetes</taxon>
        <taxon>Kitasatosporales</taxon>
        <taxon>Streptomycetaceae</taxon>
        <taxon>Streptomyces</taxon>
        <taxon>Streptomyces aurantiacus group</taxon>
    </lineage>
</organism>
<dbReference type="InterPro" id="IPR006311">
    <property type="entry name" value="TAT_signal"/>
</dbReference>
<dbReference type="SMART" id="SM00758">
    <property type="entry name" value="PA14"/>
    <property type="match status" value="1"/>
</dbReference>
<feature type="domain" description="PA14" evidence="4">
    <location>
        <begin position="420"/>
        <end position="566"/>
    </location>
</feature>
<proteinExistence type="inferred from homology"/>
<dbReference type="InterPro" id="IPR002772">
    <property type="entry name" value="Glyco_hydro_3_C"/>
</dbReference>
<sequence length="825" mass="85745">MNRRTFLSAATFTALAMSMAPAVSDQAAAASGTTPQQRADALLARMTAAEKEALVRCDFAGVAHLGVPALAMVDASAGLRGEKGVTAFPVPVAQSASFDEDLAGRIGRAIGAEGRGKGYNNLLGPTVDLIRTWHFGRQAEAMGEDPLLAGRLGAALTVGMQSQNVAATVKHFAAYTQETNRFFTDTRVSDRALHEIYQAPFRRVVAAAPATSVMMAYPKINGTFATEHPSLFNDLKNRIGLQGYTVPDFWAGADQIAAARAGMDLAGLGPGAVRIPAGALTGGAIPGSRLDDAARRILVTMFANGLFDHPVPAPADDVSTPEHQSLAHEAAVASTVLLHNRSGALPLPASLKSLAIIGPAGEDVLPGVSGSTYVDPGAWTTPLQAIRARAGGSLKVTHAQGTKGDVPLTTVPSAVLRTSAGTAGLTGTYYAGADTSGTPLATRTDATVDFTTAPVDALPGVWSAKWTGTLTPTVTGLHRFSLLPAGTTALKINGRTVVSGTRQMRRFFLGPYDYPLQGTAELAAGRPVTVELTYTNATAEPGTCGLTLGWQPDSLIPSAVTAARAADAAVVVVNRVAGEAMDHERLELPGDQNQLISAVAAANPRTIVVLNTDGPVATPWLDDVEAVIQAWYGGRGMGTALAAVLFGDSDPSGRLPVTFPADAGQGPGTTTATYPGTNGTVSYDEGIAVGYRYYDANGRQPRFAFGHGLSYTTFAHGSVEAAYDQRAARITLSVTVTNTGRRQGTDVVQVYATLPTAAAAEPRRLVAFEKVTLPAAGSKRLTLTVPTQDLTVWNAGAWTLVPGSYTFATARSSRSLTAQRTLTIS</sequence>
<dbReference type="PANTHER" id="PTHR42715:SF10">
    <property type="entry name" value="BETA-GLUCOSIDASE"/>
    <property type="match status" value="1"/>
</dbReference>
<dbReference type="PROSITE" id="PS51318">
    <property type="entry name" value="TAT"/>
    <property type="match status" value="1"/>
</dbReference>
<dbReference type="EMBL" id="CP099468">
    <property type="protein sequence ID" value="USQ85408.1"/>
    <property type="molecule type" value="Genomic_DNA"/>
</dbReference>
<dbReference type="Gene3D" id="2.60.120.260">
    <property type="entry name" value="Galactose-binding domain-like"/>
    <property type="match status" value="1"/>
</dbReference>
<dbReference type="InterPro" id="IPR017853">
    <property type="entry name" value="GH"/>
</dbReference>
<evidence type="ECO:0000259" key="4">
    <source>
        <dbReference type="PROSITE" id="PS51820"/>
    </source>
</evidence>
<feature type="chain" id="PRO_5045504094" evidence="3">
    <location>
        <begin position="23"/>
        <end position="825"/>
    </location>
</feature>
<accession>A0ABY4Z8M7</accession>
<dbReference type="Pfam" id="PF01915">
    <property type="entry name" value="Glyco_hydro_3_C"/>
    <property type="match status" value="1"/>
</dbReference>
<dbReference type="GO" id="GO:0016787">
    <property type="term" value="F:hydrolase activity"/>
    <property type="evidence" value="ECO:0007669"/>
    <property type="project" value="UniProtKB-KW"/>
</dbReference>
<dbReference type="InterPro" id="IPR037524">
    <property type="entry name" value="PA14/GLEYA"/>
</dbReference>
<gene>
    <name evidence="5" type="ORF">NFX46_17435</name>
</gene>
<keyword evidence="3" id="KW-0732">Signal</keyword>
<dbReference type="InterPro" id="IPR036962">
    <property type="entry name" value="Glyco_hydro_3_N_sf"/>
</dbReference>
<dbReference type="Pfam" id="PF14310">
    <property type="entry name" value="Fn3-like"/>
    <property type="match status" value="1"/>
</dbReference>
<evidence type="ECO:0000256" key="1">
    <source>
        <dbReference type="ARBA" id="ARBA00005336"/>
    </source>
</evidence>
<dbReference type="SMART" id="SM01217">
    <property type="entry name" value="Fn3_like"/>
    <property type="match status" value="1"/>
</dbReference>
<feature type="signal peptide" evidence="3">
    <location>
        <begin position="1"/>
        <end position="22"/>
    </location>
</feature>
<dbReference type="Pfam" id="PF07691">
    <property type="entry name" value="PA14"/>
    <property type="match status" value="1"/>
</dbReference>
<dbReference type="Gene3D" id="2.60.40.10">
    <property type="entry name" value="Immunoglobulins"/>
    <property type="match status" value="1"/>
</dbReference>
<name>A0ABY4Z8M7_9ACTN</name>
<dbReference type="SUPFAM" id="SSF52279">
    <property type="entry name" value="Beta-D-glucan exohydrolase, C-terminal domain"/>
    <property type="match status" value="1"/>
</dbReference>
<dbReference type="InterPro" id="IPR050288">
    <property type="entry name" value="Cellulose_deg_GH3"/>
</dbReference>
<evidence type="ECO:0000313" key="6">
    <source>
        <dbReference type="Proteomes" id="UP001056374"/>
    </source>
</evidence>
<dbReference type="RefSeq" id="WP_252550408.1">
    <property type="nucleotide sequence ID" value="NZ_CP099468.1"/>
</dbReference>
<dbReference type="Pfam" id="PF00933">
    <property type="entry name" value="Glyco_hydro_3"/>
    <property type="match status" value="1"/>
</dbReference>
<dbReference type="PROSITE" id="PS51820">
    <property type="entry name" value="PA14"/>
    <property type="match status" value="1"/>
</dbReference>
<dbReference type="PRINTS" id="PR00133">
    <property type="entry name" value="GLHYDRLASE3"/>
</dbReference>
<dbReference type="InterPro" id="IPR036881">
    <property type="entry name" value="Glyco_hydro_3_C_sf"/>
</dbReference>
<reference evidence="5" key="1">
    <citation type="submission" date="2022-06" db="EMBL/GenBank/DDBJ databases">
        <title>Complete genome sequence of soil microorganisms Streptomyces sp. Qhu-M197 isolated from Alpine meadows habitats on the Tibetan Plateau.</title>
        <authorList>
            <person name="Zhang B."/>
            <person name="Xiang X."/>
            <person name="Fan J."/>
        </authorList>
    </citation>
    <scope>NUCLEOTIDE SEQUENCE</scope>
    <source>
        <strain evidence="5">Qhu-M197</strain>
    </source>
</reference>
<evidence type="ECO:0000256" key="3">
    <source>
        <dbReference type="SAM" id="SignalP"/>
    </source>
</evidence>
<dbReference type="PANTHER" id="PTHR42715">
    <property type="entry name" value="BETA-GLUCOSIDASE"/>
    <property type="match status" value="1"/>
</dbReference>
<evidence type="ECO:0000256" key="2">
    <source>
        <dbReference type="ARBA" id="ARBA00022801"/>
    </source>
</evidence>
<keyword evidence="6" id="KW-1185">Reference proteome</keyword>
<dbReference type="SUPFAM" id="SSF51445">
    <property type="entry name" value="(Trans)glycosidases"/>
    <property type="match status" value="1"/>
</dbReference>